<dbReference type="EMBL" id="LAVV01007633">
    <property type="protein sequence ID" value="KNZ55306.1"/>
    <property type="molecule type" value="Genomic_DNA"/>
</dbReference>
<protein>
    <submittedName>
        <fullName evidence="1">Uncharacterized protein</fullName>
    </submittedName>
</protein>
<sequence>MDGVDRTNRNVDGVDRTNRNLDGKYRTWIKEELNDWEREFFSQNCNQIARKKSLDLEKELIGYERFPIMDSNQQDQSAIIEEHRAEISEMKESMKRMEEIMSMFLQQGQSPRNIPLPENPAQQQGPSLQFATSTPRTGRTVGLETTIRGIEDSLLDTPVPTPESSQFKQKEEIKLPDERKGIVLDTRKVNLHFDGSEVEIFIKRVEKVESMGGGQDVALQLPFMIKDRKISEAIENMEGHETRDWELLKKELILY</sequence>
<organism evidence="1 2">
    <name type="scientific">Puccinia sorghi</name>
    <dbReference type="NCBI Taxonomy" id="27349"/>
    <lineage>
        <taxon>Eukaryota</taxon>
        <taxon>Fungi</taxon>
        <taxon>Dikarya</taxon>
        <taxon>Basidiomycota</taxon>
        <taxon>Pucciniomycotina</taxon>
        <taxon>Pucciniomycetes</taxon>
        <taxon>Pucciniales</taxon>
        <taxon>Pucciniaceae</taxon>
        <taxon>Puccinia</taxon>
    </lineage>
</organism>
<name>A0A0L6V3H2_9BASI</name>
<comment type="caution">
    <text evidence="1">The sequence shown here is derived from an EMBL/GenBank/DDBJ whole genome shotgun (WGS) entry which is preliminary data.</text>
</comment>
<reference evidence="1 2" key="1">
    <citation type="submission" date="2015-08" db="EMBL/GenBank/DDBJ databases">
        <title>Next Generation Sequencing and Analysis of the Genome of Puccinia sorghi L Schw, the Causal Agent of Maize Common Rust.</title>
        <authorList>
            <person name="Rochi L."/>
            <person name="Burguener G."/>
            <person name="Darino M."/>
            <person name="Turjanski A."/>
            <person name="Kreff E."/>
            <person name="Dieguez M.J."/>
            <person name="Sacco F."/>
        </authorList>
    </citation>
    <scope>NUCLEOTIDE SEQUENCE [LARGE SCALE GENOMIC DNA]</scope>
    <source>
        <strain evidence="1 2">RO10H11247</strain>
    </source>
</reference>
<proteinExistence type="predicted"/>
<accession>A0A0L6V3H2</accession>
<gene>
    <name evidence="1" type="ORF">VP01_2718g6</name>
</gene>
<dbReference type="Proteomes" id="UP000037035">
    <property type="component" value="Unassembled WGS sequence"/>
</dbReference>
<dbReference type="OrthoDB" id="2506366at2759"/>
<dbReference type="VEuPathDB" id="FungiDB:VP01_2718g6"/>
<evidence type="ECO:0000313" key="1">
    <source>
        <dbReference type="EMBL" id="KNZ55306.1"/>
    </source>
</evidence>
<evidence type="ECO:0000313" key="2">
    <source>
        <dbReference type="Proteomes" id="UP000037035"/>
    </source>
</evidence>
<dbReference type="AlphaFoldDB" id="A0A0L6V3H2"/>
<keyword evidence="2" id="KW-1185">Reference proteome</keyword>